<evidence type="ECO:0000256" key="6">
    <source>
        <dbReference type="PIRSR" id="PIRSR600760-2"/>
    </source>
</evidence>
<keyword evidence="5 6" id="KW-0460">Magnesium</keyword>
<dbReference type="AlphaFoldDB" id="A0A6N9PWC2"/>
<dbReference type="EMBL" id="SIJB01000007">
    <property type="protein sequence ID" value="NBI27829.1"/>
    <property type="molecule type" value="Genomic_DNA"/>
</dbReference>
<reference evidence="8 9" key="1">
    <citation type="submission" date="2019-01" db="EMBL/GenBank/DDBJ databases">
        <title>Chengkuizengella sp. nov., isolated from deep-sea sediment of East Pacific Ocean.</title>
        <authorList>
            <person name="Yang J."/>
            <person name="Lai Q."/>
            <person name="Shao Z."/>
        </authorList>
    </citation>
    <scope>NUCLEOTIDE SEQUENCE [LARGE SCALE GENOMIC DNA]</scope>
    <source>
        <strain evidence="8 9">YPA3-1-1</strain>
    </source>
</reference>
<evidence type="ECO:0000256" key="1">
    <source>
        <dbReference type="ARBA" id="ARBA00001033"/>
    </source>
</evidence>
<feature type="binding site" evidence="6">
    <location>
        <position position="93"/>
    </location>
    <ligand>
        <name>Mg(2+)</name>
        <dbReference type="ChEBI" id="CHEBI:18420"/>
        <label>2</label>
    </ligand>
</feature>
<dbReference type="Gene3D" id="3.30.540.10">
    <property type="entry name" value="Fructose-1,6-Bisphosphatase, subunit A, domain 1"/>
    <property type="match status" value="1"/>
</dbReference>
<dbReference type="GO" id="GO:0006020">
    <property type="term" value="P:inositol metabolic process"/>
    <property type="evidence" value="ECO:0007669"/>
    <property type="project" value="TreeGrafter"/>
</dbReference>
<evidence type="ECO:0000313" key="9">
    <source>
        <dbReference type="Proteomes" id="UP000448943"/>
    </source>
</evidence>
<dbReference type="RefSeq" id="WP_160644175.1">
    <property type="nucleotide sequence ID" value="NZ_SIJB01000007.1"/>
</dbReference>
<name>A0A6N9PWC2_9BACL</name>
<dbReference type="GO" id="GO:0007165">
    <property type="term" value="P:signal transduction"/>
    <property type="evidence" value="ECO:0007669"/>
    <property type="project" value="TreeGrafter"/>
</dbReference>
<evidence type="ECO:0000256" key="5">
    <source>
        <dbReference type="ARBA" id="ARBA00022842"/>
    </source>
</evidence>
<keyword evidence="3 6" id="KW-0479">Metal-binding</keyword>
<dbReference type="Proteomes" id="UP000448943">
    <property type="component" value="Unassembled WGS sequence"/>
</dbReference>
<dbReference type="FunFam" id="3.30.540.10:FF:000004">
    <property type="entry name" value="Inositol-1-monophosphatase"/>
    <property type="match status" value="1"/>
</dbReference>
<feature type="binding site" evidence="6">
    <location>
        <position position="95"/>
    </location>
    <ligand>
        <name>Mg(2+)</name>
        <dbReference type="ChEBI" id="CHEBI:18420"/>
        <label>1</label>
        <note>catalytic</note>
    </ligand>
</feature>
<organism evidence="8 9">
    <name type="scientific">Chengkuizengella marina</name>
    <dbReference type="NCBI Taxonomy" id="2507566"/>
    <lineage>
        <taxon>Bacteria</taxon>
        <taxon>Bacillati</taxon>
        <taxon>Bacillota</taxon>
        <taxon>Bacilli</taxon>
        <taxon>Bacillales</taxon>
        <taxon>Paenibacillaceae</taxon>
        <taxon>Chengkuizengella</taxon>
    </lineage>
</organism>
<dbReference type="PANTHER" id="PTHR20854">
    <property type="entry name" value="INOSITOL MONOPHOSPHATASE"/>
    <property type="match status" value="1"/>
</dbReference>
<comment type="similarity">
    <text evidence="7">Belongs to the inositol monophosphatase superfamily.</text>
</comment>
<dbReference type="PANTHER" id="PTHR20854:SF4">
    <property type="entry name" value="INOSITOL-1-MONOPHOSPHATASE-RELATED"/>
    <property type="match status" value="1"/>
</dbReference>
<dbReference type="Gene3D" id="3.40.190.80">
    <property type="match status" value="1"/>
</dbReference>
<evidence type="ECO:0000256" key="7">
    <source>
        <dbReference type="RuleBase" id="RU364068"/>
    </source>
</evidence>
<dbReference type="EC" id="3.1.3.25" evidence="7"/>
<dbReference type="Pfam" id="PF00459">
    <property type="entry name" value="Inositol_P"/>
    <property type="match status" value="1"/>
</dbReference>
<comment type="caution">
    <text evidence="8">The sequence shown here is derived from an EMBL/GenBank/DDBJ whole genome shotgun (WGS) entry which is preliminary data.</text>
</comment>
<gene>
    <name evidence="8" type="ORF">ERL59_02495</name>
</gene>
<keyword evidence="4 7" id="KW-0378">Hydrolase</keyword>
<dbReference type="InterPro" id="IPR000760">
    <property type="entry name" value="Inositol_monophosphatase-like"/>
</dbReference>
<evidence type="ECO:0000256" key="2">
    <source>
        <dbReference type="ARBA" id="ARBA00001946"/>
    </source>
</evidence>
<evidence type="ECO:0000256" key="4">
    <source>
        <dbReference type="ARBA" id="ARBA00022801"/>
    </source>
</evidence>
<dbReference type="GO" id="GO:0046872">
    <property type="term" value="F:metal ion binding"/>
    <property type="evidence" value="ECO:0007669"/>
    <property type="project" value="UniProtKB-KW"/>
</dbReference>
<feature type="binding site" evidence="6">
    <location>
        <position position="66"/>
    </location>
    <ligand>
        <name>Mg(2+)</name>
        <dbReference type="ChEBI" id="CHEBI:18420"/>
        <label>1</label>
        <note>catalytic</note>
    </ligand>
</feature>
<dbReference type="PROSITE" id="PS00629">
    <property type="entry name" value="IMP_1"/>
    <property type="match status" value="1"/>
</dbReference>
<dbReference type="SUPFAM" id="SSF56655">
    <property type="entry name" value="Carbohydrate phosphatase"/>
    <property type="match status" value="1"/>
</dbReference>
<accession>A0A6N9PWC2</accession>
<proteinExistence type="inferred from homology"/>
<dbReference type="PRINTS" id="PR00377">
    <property type="entry name" value="IMPHPHTASES"/>
</dbReference>
<protein>
    <recommendedName>
        <fullName evidence="7">Inositol-1-monophosphatase</fullName>
        <ecNumber evidence="7">3.1.3.25</ecNumber>
    </recommendedName>
</protein>
<evidence type="ECO:0000313" key="8">
    <source>
        <dbReference type="EMBL" id="NBI27829.1"/>
    </source>
</evidence>
<dbReference type="OrthoDB" id="9772456at2"/>
<keyword evidence="9" id="KW-1185">Reference proteome</keyword>
<comment type="cofactor">
    <cofactor evidence="2 6 7">
        <name>Mg(2+)</name>
        <dbReference type="ChEBI" id="CHEBI:18420"/>
    </cofactor>
</comment>
<dbReference type="InterPro" id="IPR033942">
    <property type="entry name" value="IMPase"/>
</dbReference>
<dbReference type="CDD" id="cd01639">
    <property type="entry name" value="IMPase"/>
    <property type="match status" value="1"/>
</dbReference>
<dbReference type="GO" id="GO:0008934">
    <property type="term" value="F:inositol monophosphate 1-phosphatase activity"/>
    <property type="evidence" value="ECO:0007669"/>
    <property type="project" value="InterPro"/>
</dbReference>
<dbReference type="InterPro" id="IPR020583">
    <property type="entry name" value="Inositol_monoP_metal-BS"/>
</dbReference>
<feature type="binding site" evidence="6">
    <location>
        <position position="96"/>
    </location>
    <ligand>
        <name>Mg(2+)</name>
        <dbReference type="ChEBI" id="CHEBI:18420"/>
        <label>1</label>
        <note>catalytic</note>
    </ligand>
</feature>
<feature type="binding site" evidence="6">
    <location>
        <position position="221"/>
    </location>
    <ligand>
        <name>Mg(2+)</name>
        <dbReference type="ChEBI" id="CHEBI:18420"/>
        <label>1</label>
        <note>catalytic</note>
    </ligand>
</feature>
<sequence>MSTHLEVAKQIAKEAGVLLEKRVTSEFHVEHKNNVFDLVTEMDRASEDLIKKQIKHHFPDHQIIGEEGVAEGTDKFEDWFDRIADIPFAWIVDPIDGTTNYVNGLHSYTISIALISFGEIHVGVIYNPSLDEMFWAEKGKGAFLNGNQIQVDPTEKLNESVISTGFPTDIDKARKYVLNGISQLGIVARNIRVFGSAALHCAYVAAGKLNAYWEVGINVWDVAAGVLIVKEASGNVVDTLGNPYQLSTRNLICSNGKIEEELITHLKQANGTGF</sequence>
<evidence type="ECO:0000256" key="3">
    <source>
        <dbReference type="ARBA" id="ARBA00022723"/>
    </source>
</evidence>
<comment type="catalytic activity">
    <reaction evidence="1 7">
        <text>a myo-inositol phosphate + H2O = myo-inositol + phosphate</text>
        <dbReference type="Rhea" id="RHEA:24056"/>
        <dbReference type="ChEBI" id="CHEBI:15377"/>
        <dbReference type="ChEBI" id="CHEBI:17268"/>
        <dbReference type="ChEBI" id="CHEBI:43474"/>
        <dbReference type="ChEBI" id="CHEBI:84139"/>
        <dbReference type="EC" id="3.1.3.25"/>
    </reaction>
</comment>